<organism evidence="1 2">
    <name type="scientific">Ancylostoma duodenale</name>
    <dbReference type="NCBI Taxonomy" id="51022"/>
    <lineage>
        <taxon>Eukaryota</taxon>
        <taxon>Metazoa</taxon>
        <taxon>Ecdysozoa</taxon>
        <taxon>Nematoda</taxon>
        <taxon>Chromadorea</taxon>
        <taxon>Rhabditida</taxon>
        <taxon>Rhabditina</taxon>
        <taxon>Rhabditomorpha</taxon>
        <taxon>Strongyloidea</taxon>
        <taxon>Ancylostomatidae</taxon>
        <taxon>Ancylostomatinae</taxon>
        <taxon>Ancylostoma</taxon>
    </lineage>
</organism>
<accession>A0A0C2GMI5</accession>
<sequence length="66" mass="7040">MEACLRAAYASSKESQWAALKMVMAERAADCLAKLGLDGSIHNGSLSAEPAHLQASFGHHRRTNTA</sequence>
<evidence type="ECO:0000313" key="2">
    <source>
        <dbReference type="Proteomes" id="UP000054047"/>
    </source>
</evidence>
<gene>
    <name evidence="1" type="ORF">ANCDUO_11540</name>
</gene>
<proteinExistence type="predicted"/>
<dbReference type="EMBL" id="KN733334">
    <property type="protein sequence ID" value="KIH58256.1"/>
    <property type="molecule type" value="Genomic_DNA"/>
</dbReference>
<evidence type="ECO:0000313" key="1">
    <source>
        <dbReference type="EMBL" id="KIH58256.1"/>
    </source>
</evidence>
<dbReference type="AlphaFoldDB" id="A0A0C2GMI5"/>
<reference evidence="1 2" key="1">
    <citation type="submission" date="2013-12" db="EMBL/GenBank/DDBJ databases">
        <title>Draft genome of the parsitic nematode Ancylostoma duodenale.</title>
        <authorList>
            <person name="Mitreva M."/>
        </authorList>
    </citation>
    <scope>NUCLEOTIDE SEQUENCE [LARGE SCALE GENOMIC DNA]</scope>
    <source>
        <strain evidence="1 2">Zhejiang</strain>
    </source>
</reference>
<dbReference type="OrthoDB" id="10387163at2759"/>
<keyword evidence="2" id="KW-1185">Reference proteome</keyword>
<name>A0A0C2GMI5_9BILA</name>
<protein>
    <submittedName>
        <fullName evidence="1">Uncharacterized protein</fullName>
    </submittedName>
</protein>
<dbReference type="Proteomes" id="UP000054047">
    <property type="component" value="Unassembled WGS sequence"/>
</dbReference>